<evidence type="ECO:0000256" key="5">
    <source>
        <dbReference type="ARBA" id="ARBA00022989"/>
    </source>
</evidence>
<evidence type="ECO:0000256" key="6">
    <source>
        <dbReference type="ARBA" id="ARBA00023136"/>
    </source>
</evidence>
<keyword evidence="5 7" id="KW-1133">Transmembrane helix</keyword>
<dbReference type="CDD" id="cd06261">
    <property type="entry name" value="TM_PBP2"/>
    <property type="match status" value="1"/>
</dbReference>
<comment type="subcellular location">
    <subcellularLocation>
        <location evidence="1 7">Cell membrane</location>
        <topology evidence="1 7">Multi-pass membrane protein</topology>
    </subcellularLocation>
</comment>
<feature type="transmembrane region" description="Helical" evidence="7">
    <location>
        <begin position="125"/>
        <end position="147"/>
    </location>
</feature>
<evidence type="ECO:0000256" key="1">
    <source>
        <dbReference type="ARBA" id="ARBA00004651"/>
    </source>
</evidence>
<dbReference type="RefSeq" id="WP_302881042.1">
    <property type="nucleotide sequence ID" value="NZ_JAUMKJ010000052.1"/>
</dbReference>
<dbReference type="Pfam" id="PF00528">
    <property type="entry name" value="BPD_transp_1"/>
    <property type="match status" value="1"/>
</dbReference>
<evidence type="ECO:0000313" key="10">
    <source>
        <dbReference type="Proteomes" id="UP001168883"/>
    </source>
</evidence>
<evidence type="ECO:0000256" key="2">
    <source>
        <dbReference type="ARBA" id="ARBA00022448"/>
    </source>
</evidence>
<keyword evidence="6 7" id="KW-0472">Membrane</keyword>
<name>A0ABT8VJ53_9BACL</name>
<protein>
    <submittedName>
        <fullName evidence="9">Carbohydrate ABC transporter permease</fullName>
    </submittedName>
</protein>
<feature type="domain" description="ABC transmembrane type-1" evidence="8">
    <location>
        <begin position="88"/>
        <end position="274"/>
    </location>
</feature>
<keyword evidence="10" id="KW-1185">Reference proteome</keyword>
<sequence>MNVFHKTARSLFLMATALIMMLPLVIPVTNSLMSEKEIASNYGYIGKMPDAGSGAKDLFVNLKLIPDWVSFEQYGRILLETPIFLNMFWNSVLLVVPIIAGQAVVGALAAYAFAMLRYRGREALFMVYLMAMLMPFQVTLVPNYIIADILGLGNNAGAIIFPGIFSAFAVFMLRQFMLSVPYAYVEAAIMDGASHPFIFSRIIVPLLKPGIAALVILLFVDYWNMVEQPLIFLDDAFKQPLSLYLSRIQQEAIGVGFAASVMYMSPIVLLFLYAESYFVQGVQLSGIKG</sequence>
<evidence type="ECO:0000256" key="3">
    <source>
        <dbReference type="ARBA" id="ARBA00022475"/>
    </source>
</evidence>
<dbReference type="InterPro" id="IPR035906">
    <property type="entry name" value="MetI-like_sf"/>
</dbReference>
<dbReference type="EMBL" id="JAUMKJ010000052">
    <property type="protein sequence ID" value="MDO3681014.1"/>
    <property type="molecule type" value="Genomic_DNA"/>
</dbReference>
<gene>
    <name evidence="9" type="ORF">Q3C12_28830</name>
</gene>
<keyword evidence="4 7" id="KW-0812">Transmembrane</keyword>
<dbReference type="SUPFAM" id="SSF161098">
    <property type="entry name" value="MetI-like"/>
    <property type="match status" value="1"/>
</dbReference>
<feature type="transmembrane region" description="Helical" evidence="7">
    <location>
        <begin position="159"/>
        <end position="185"/>
    </location>
</feature>
<reference evidence="9" key="1">
    <citation type="submission" date="2023-07" db="EMBL/GenBank/DDBJ databases">
        <authorList>
            <person name="Aktuganov G."/>
            <person name="Boyko T."/>
            <person name="Delegan Y."/>
            <person name="Galimzianova N."/>
            <person name="Gilvanova E."/>
            <person name="Korobov V."/>
            <person name="Kuzmina L."/>
            <person name="Melentiev A."/>
            <person name="Milman P."/>
            <person name="Ryabova A."/>
            <person name="Stupak E."/>
            <person name="Yasakov T."/>
            <person name="Zharikova N."/>
            <person name="Zhurenko E."/>
        </authorList>
    </citation>
    <scope>NUCLEOTIDE SEQUENCE</scope>
    <source>
        <strain evidence="9">IB-739</strain>
    </source>
</reference>
<dbReference type="PROSITE" id="PS50928">
    <property type="entry name" value="ABC_TM1"/>
    <property type="match status" value="1"/>
</dbReference>
<evidence type="ECO:0000256" key="7">
    <source>
        <dbReference type="RuleBase" id="RU363032"/>
    </source>
</evidence>
<organism evidence="9 10">
    <name type="scientific">Paenibacillus ehimensis</name>
    <dbReference type="NCBI Taxonomy" id="79264"/>
    <lineage>
        <taxon>Bacteria</taxon>
        <taxon>Bacillati</taxon>
        <taxon>Bacillota</taxon>
        <taxon>Bacilli</taxon>
        <taxon>Bacillales</taxon>
        <taxon>Paenibacillaceae</taxon>
        <taxon>Paenibacillus</taxon>
    </lineage>
</organism>
<dbReference type="Proteomes" id="UP001168883">
    <property type="component" value="Unassembled WGS sequence"/>
</dbReference>
<evidence type="ECO:0000259" key="8">
    <source>
        <dbReference type="PROSITE" id="PS50928"/>
    </source>
</evidence>
<comment type="similarity">
    <text evidence="7">Belongs to the binding-protein-dependent transport system permease family.</text>
</comment>
<dbReference type="PANTHER" id="PTHR43744:SF12">
    <property type="entry name" value="ABC TRANSPORTER PERMEASE PROTEIN MG189-RELATED"/>
    <property type="match status" value="1"/>
</dbReference>
<dbReference type="InterPro" id="IPR000515">
    <property type="entry name" value="MetI-like"/>
</dbReference>
<feature type="transmembrane region" description="Helical" evidence="7">
    <location>
        <begin position="88"/>
        <end position="113"/>
    </location>
</feature>
<dbReference type="Gene3D" id="1.10.3720.10">
    <property type="entry name" value="MetI-like"/>
    <property type="match status" value="1"/>
</dbReference>
<accession>A0ABT8VJ53</accession>
<proteinExistence type="inferred from homology"/>
<feature type="transmembrane region" description="Helical" evidence="7">
    <location>
        <begin position="252"/>
        <end position="274"/>
    </location>
</feature>
<dbReference type="PANTHER" id="PTHR43744">
    <property type="entry name" value="ABC TRANSPORTER PERMEASE PROTEIN MG189-RELATED-RELATED"/>
    <property type="match status" value="1"/>
</dbReference>
<keyword evidence="2 7" id="KW-0813">Transport</keyword>
<feature type="transmembrane region" description="Helical" evidence="7">
    <location>
        <begin position="12"/>
        <end position="33"/>
    </location>
</feature>
<comment type="caution">
    <text evidence="9">The sequence shown here is derived from an EMBL/GenBank/DDBJ whole genome shotgun (WGS) entry which is preliminary data.</text>
</comment>
<keyword evidence="3" id="KW-1003">Cell membrane</keyword>
<feature type="transmembrane region" description="Helical" evidence="7">
    <location>
        <begin position="197"/>
        <end position="220"/>
    </location>
</feature>
<evidence type="ECO:0000313" key="9">
    <source>
        <dbReference type="EMBL" id="MDO3681014.1"/>
    </source>
</evidence>
<evidence type="ECO:0000256" key="4">
    <source>
        <dbReference type="ARBA" id="ARBA00022692"/>
    </source>
</evidence>